<evidence type="ECO:0000256" key="3">
    <source>
        <dbReference type="ARBA" id="ARBA00022927"/>
    </source>
</evidence>
<evidence type="ECO:0000256" key="7">
    <source>
        <dbReference type="HAMAP-Rule" id="MF_00902"/>
    </source>
</evidence>
<evidence type="ECO:0000256" key="5">
    <source>
        <dbReference type="ARBA" id="ARBA00023010"/>
    </source>
</evidence>
<proteinExistence type="inferred from homology"/>
<dbReference type="GO" id="GO:0009977">
    <property type="term" value="F:proton motive force dependent protein transmembrane transporter activity"/>
    <property type="evidence" value="ECO:0007669"/>
    <property type="project" value="TreeGrafter"/>
</dbReference>
<keyword evidence="7" id="KW-1003">Cell membrane</keyword>
<keyword evidence="5 7" id="KW-0811">Translocation</keyword>
<dbReference type="Pfam" id="PF00902">
    <property type="entry name" value="TatC"/>
    <property type="match status" value="1"/>
</dbReference>
<keyword evidence="6 7" id="KW-0472">Membrane</keyword>
<reference evidence="9" key="1">
    <citation type="journal article" date="2014" name="Int. J. Syst. Evol. Microbiol.">
        <title>Complete genome sequence of Corynebacterium casei LMG S-19264T (=DSM 44701T), isolated from a smear-ripened cheese.</title>
        <authorList>
            <consortium name="US DOE Joint Genome Institute (JGI-PGF)"/>
            <person name="Walter F."/>
            <person name="Albersmeier A."/>
            <person name="Kalinowski J."/>
            <person name="Ruckert C."/>
        </authorList>
    </citation>
    <scope>NUCLEOTIDE SEQUENCE</scope>
    <source>
        <strain evidence="9">CGMCC 4.7308</strain>
    </source>
</reference>
<feature type="transmembrane region" description="Helical" evidence="7">
    <location>
        <begin position="135"/>
        <end position="158"/>
    </location>
</feature>
<evidence type="ECO:0000256" key="4">
    <source>
        <dbReference type="ARBA" id="ARBA00022989"/>
    </source>
</evidence>
<feature type="transmembrane region" description="Helical" evidence="7">
    <location>
        <begin position="31"/>
        <end position="51"/>
    </location>
</feature>
<comment type="similarity">
    <text evidence="7">Belongs to the TatC family.</text>
</comment>
<evidence type="ECO:0000313" key="10">
    <source>
        <dbReference type="Proteomes" id="UP000655208"/>
    </source>
</evidence>
<dbReference type="HAMAP" id="MF_00902">
    <property type="entry name" value="TatC"/>
    <property type="match status" value="1"/>
</dbReference>
<protein>
    <recommendedName>
        <fullName evidence="7">Sec-independent protein translocase protein TatC</fullName>
    </recommendedName>
</protein>
<comment type="caution">
    <text evidence="9">The sequence shown here is derived from an EMBL/GenBank/DDBJ whole genome shotgun (WGS) entry which is preliminary data.</text>
</comment>
<comment type="function">
    <text evidence="7">Part of the twin-arginine translocation (Tat) system that transports large folded proteins containing a characteristic twin-arginine motif in their signal peptide across membranes. Together with TatB, TatC is part of a receptor directly interacting with Tat signal peptides.</text>
</comment>
<evidence type="ECO:0000256" key="8">
    <source>
        <dbReference type="SAM" id="MobiDB-lite"/>
    </source>
</evidence>
<keyword evidence="10" id="KW-1185">Reference proteome</keyword>
<evidence type="ECO:0000313" key="9">
    <source>
        <dbReference type="EMBL" id="GGL91305.1"/>
    </source>
</evidence>
<feature type="transmembrane region" description="Helical" evidence="7">
    <location>
        <begin position="182"/>
        <end position="209"/>
    </location>
</feature>
<gene>
    <name evidence="7 9" type="primary">tatC</name>
    <name evidence="9" type="ORF">GCM10011594_08790</name>
</gene>
<dbReference type="Proteomes" id="UP000655208">
    <property type="component" value="Unassembled WGS sequence"/>
</dbReference>
<dbReference type="PRINTS" id="PR01840">
    <property type="entry name" value="TATCFAMILY"/>
</dbReference>
<keyword evidence="3 7" id="KW-0653">Protein transport</keyword>
<keyword evidence="4 7" id="KW-1133">Transmembrane helix</keyword>
<evidence type="ECO:0000256" key="2">
    <source>
        <dbReference type="ARBA" id="ARBA00022692"/>
    </source>
</evidence>
<feature type="transmembrane region" description="Helical" evidence="7">
    <location>
        <begin position="103"/>
        <end position="123"/>
    </location>
</feature>
<evidence type="ECO:0000256" key="1">
    <source>
        <dbReference type="ARBA" id="ARBA00004141"/>
    </source>
</evidence>
<dbReference type="EMBL" id="BMNA01000002">
    <property type="protein sequence ID" value="GGL91305.1"/>
    <property type="molecule type" value="Genomic_DNA"/>
</dbReference>
<evidence type="ECO:0000256" key="6">
    <source>
        <dbReference type="ARBA" id="ARBA00023136"/>
    </source>
</evidence>
<dbReference type="GO" id="GO:0065002">
    <property type="term" value="P:intracellular protein transmembrane transport"/>
    <property type="evidence" value="ECO:0007669"/>
    <property type="project" value="TreeGrafter"/>
</dbReference>
<name>A0A917WCF5_9ACTN</name>
<dbReference type="RefSeq" id="WP_229673837.1">
    <property type="nucleotide sequence ID" value="NZ_BMNA01000002.1"/>
</dbReference>
<accession>A0A917WCF5</accession>
<feature type="transmembrane region" description="Helical" evidence="7">
    <location>
        <begin position="221"/>
        <end position="238"/>
    </location>
</feature>
<comment type="subunit">
    <text evidence="7">The Tat system comprises two distinct complexes: a TatABC complex, containing multiple copies of TatA, TatB and TatC subunits, and a separate TatA complex, containing only TatA subunits. Substrates initially bind to the TatABC complex, which probably triggers association of the separate TatA complex to form the active translocon.</text>
</comment>
<sequence>MVGIPRRSRKDRPVDGTMSLMEHLYELRRRLFFAALGLLAGTVLGFVWYTVSIPALGLRSLNDILIAPYCNVPAQYRLVTGGREGCQLLATTPFSFLQVRIKAALMVGAVISSPVWLYQLWGFVTPALYSRERKFAVSFVVAGGALFFAGAALAYYVIGEGLKVLLSFAGDAGTSALSPDSYFSFLIAMLIIFGLSFEVPLLLVMLNFAGVLKGARLAASRRYAIFGMVVLAAVVVPGNDPVTMSALAIALAILYEVAVQVSKAHDRRKERRLVAAGMAELSDDEASPMPVEPGPVGHTDAVGGSSPVPPPAPIPPVEPPDRLGDAT</sequence>
<dbReference type="GO" id="GO:0033281">
    <property type="term" value="C:TAT protein transport complex"/>
    <property type="evidence" value="ECO:0007669"/>
    <property type="project" value="UniProtKB-UniRule"/>
</dbReference>
<dbReference type="InterPro" id="IPR002033">
    <property type="entry name" value="TatC"/>
</dbReference>
<keyword evidence="2 7" id="KW-0812">Transmembrane</keyword>
<feature type="region of interest" description="Disordered" evidence="8">
    <location>
        <begin position="279"/>
        <end position="327"/>
    </location>
</feature>
<dbReference type="AlphaFoldDB" id="A0A917WCF5"/>
<feature type="compositionally biased region" description="Pro residues" evidence="8">
    <location>
        <begin position="307"/>
        <end position="318"/>
    </location>
</feature>
<dbReference type="NCBIfam" id="TIGR00945">
    <property type="entry name" value="tatC"/>
    <property type="match status" value="1"/>
</dbReference>
<dbReference type="PANTHER" id="PTHR30371">
    <property type="entry name" value="SEC-INDEPENDENT PROTEIN TRANSLOCASE PROTEIN TATC"/>
    <property type="match status" value="1"/>
</dbReference>
<dbReference type="PANTHER" id="PTHR30371:SF0">
    <property type="entry name" value="SEC-INDEPENDENT PROTEIN TRANSLOCASE PROTEIN TATC, CHLOROPLASTIC-RELATED"/>
    <property type="match status" value="1"/>
</dbReference>
<dbReference type="GO" id="GO:0043953">
    <property type="term" value="P:protein transport by the Tat complex"/>
    <property type="evidence" value="ECO:0007669"/>
    <property type="project" value="UniProtKB-UniRule"/>
</dbReference>
<keyword evidence="7" id="KW-0813">Transport</keyword>
<comment type="subcellular location">
    <subcellularLocation>
        <location evidence="7">Cell membrane</location>
        <topology evidence="7">Multi-pass membrane protein</topology>
    </subcellularLocation>
    <subcellularLocation>
        <location evidence="1">Membrane</location>
        <topology evidence="1">Multi-pass membrane protein</topology>
    </subcellularLocation>
</comment>
<organism evidence="9 10">
    <name type="scientific">Nakamurella endophytica</name>
    <dbReference type="NCBI Taxonomy" id="1748367"/>
    <lineage>
        <taxon>Bacteria</taxon>
        <taxon>Bacillati</taxon>
        <taxon>Actinomycetota</taxon>
        <taxon>Actinomycetes</taxon>
        <taxon>Nakamurellales</taxon>
        <taxon>Nakamurellaceae</taxon>
        <taxon>Nakamurella</taxon>
    </lineage>
</organism>
<reference evidence="9" key="2">
    <citation type="submission" date="2020-09" db="EMBL/GenBank/DDBJ databases">
        <authorList>
            <person name="Sun Q."/>
            <person name="Zhou Y."/>
        </authorList>
    </citation>
    <scope>NUCLEOTIDE SEQUENCE</scope>
    <source>
        <strain evidence="9">CGMCC 4.7308</strain>
    </source>
</reference>
<feature type="transmembrane region" description="Helical" evidence="7">
    <location>
        <begin position="244"/>
        <end position="262"/>
    </location>
</feature>